<reference evidence="2 3" key="1">
    <citation type="submission" date="2017-07" db="EMBL/GenBank/DDBJ databases">
        <title>Genome sequence of the Sordaria macrospora wild type strain R19027.</title>
        <authorList>
            <person name="Nowrousian M."/>
            <person name="Teichert I."/>
            <person name="Kueck U."/>
        </authorList>
    </citation>
    <scope>NUCLEOTIDE SEQUENCE [LARGE SCALE GENOMIC DNA]</scope>
    <source>
        <strain evidence="2 3">R19027</strain>
        <tissue evidence="2">Mycelium</tissue>
    </source>
</reference>
<evidence type="ECO:0000313" key="3">
    <source>
        <dbReference type="Proteomes" id="UP000433876"/>
    </source>
</evidence>
<comment type="caution">
    <text evidence="2">The sequence shown here is derived from an EMBL/GenBank/DDBJ whole genome shotgun (WGS) entry which is preliminary data.</text>
</comment>
<organism evidence="2 3">
    <name type="scientific">Sordaria macrospora</name>
    <dbReference type="NCBI Taxonomy" id="5147"/>
    <lineage>
        <taxon>Eukaryota</taxon>
        <taxon>Fungi</taxon>
        <taxon>Dikarya</taxon>
        <taxon>Ascomycota</taxon>
        <taxon>Pezizomycotina</taxon>
        <taxon>Sordariomycetes</taxon>
        <taxon>Sordariomycetidae</taxon>
        <taxon>Sordariales</taxon>
        <taxon>Sordariaceae</taxon>
        <taxon>Sordaria</taxon>
    </lineage>
</organism>
<dbReference type="Proteomes" id="UP000433876">
    <property type="component" value="Unassembled WGS sequence"/>
</dbReference>
<dbReference type="EMBL" id="NMPR01000038">
    <property type="protein sequence ID" value="KAA8633355.1"/>
    <property type="molecule type" value="Genomic_DNA"/>
</dbReference>
<feature type="compositionally biased region" description="Low complexity" evidence="1">
    <location>
        <begin position="18"/>
        <end position="31"/>
    </location>
</feature>
<gene>
    <name evidence="2" type="ORF">SMACR_04809</name>
</gene>
<proteinExistence type="predicted"/>
<protein>
    <recommendedName>
        <fullName evidence="4">N-acetylglucosamine-induced protein 1</fullName>
    </recommendedName>
</protein>
<sequence length="277" mass="31938">MGSLTPLQPLNPNQENHPTSSTSTSTSTPTPKQNPTSKIPYNYWQINAPPSSIYHPSHASFSSSSKECPPFLLRTVLPPKDLITISTPNHLYKLDTWPEVVQRVRENKLADFQRTPADMWRYLEFCYNIKQEWKGGVKEFILTRRLKWEWPGPVVAKGTGFYEGCEERGDVKILWNDWPYGIDERIVHLVVWTKFELEDDPATGDLTDEARGEIDEYVKMTFGGKVPEEHIIWFKNWAHIKSVKAVEHFHVMLFDPDPEFVKEITNGDVPLGIIQTK</sequence>
<dbReference type="GO" id="GO:0005737">
    <property type="term" value="C:cytoplasm"/>
    <property type="evidence" value="ECO:0007669"/>
    <property type="project" value="TreeGrafter"/>
</dbReference>
<dbReference type="PANTHER" id="PTHR35020:SF4">
    <property type="entry name" value="N-ACETYLGLUCOSAMINE-INDUCED PROTEIN 1"/>
    <property type="match status" value="1"/>
</dbReference>
<dbReference type="Pfam" id="PF12239">
    <property type="entry name" value="DUF3605"/>
    <property type="match status" value="1"/>
</dbReference>
<feature type="region of interest" description="Disordered" evidence="1">
    <location>
        <begin position="1"/>
        <end position="40"/>
    </location>
</feature>
<dbReference type="GO" id="GO:0006044">
    <property type="term" value="P:N-acetylglucosamine metabolic process"/>
    <property type="evidence" value="ECO:0007669"/>
    <property type="project" value="TreeGrafter"/>
</dbReference>
<evidence type="ECO:0000256" key="1">
    <source>
        <dbReference type="SAM" id="MobiDB-lite"/>
    </source>
</evidence>
<dbReference type="InterPro" id="IPR022036">
    <property type="entry name" value="DUF3605"/>
</dbReference>
<evidence type="ECO:0008006" key="4">
    <source>
        <dbReference type="Google" id="ProtNLM"/>
    </source>
</evidence>
<dbReference type="VEuPathDB" id="FungiDB:SMAC_04809"/>
<accession>A0A8S8ZYJ0</accession>
<feature type="compositionally biased region" description="Polar residues" evidence="1">
    <location>
        <begin position="1"/>
        <end position="17"/>
    </location>
</feature>
<evidence type="ECO:0000313" key="2">
    <source>
        <dbReference type="EMBL" id="KAA8633355.1"/>
    </source>
</evidence>
<dbReference type="AlphaFoldDB" id="A0A8S8ZYJ0"/>
<name>A0A8S8ZYJ0_SORMA</name>
<dbReference type="PANTHER" id="PTHR35020">
    <property type="entry name" value="N-ACETYLGLUCOSAMINE-INDUCED PROTEIN 1"/>
    <property type="match status" value="1"/>
</dbReference>